<evidence type="ECO:0000256" key="12">
    <source>
        <dbReference type="ARBA" id="ARBA00022840"/>
    </source>
</evidence>
<dbReference type="GO" id="GO:0006730">
    <property type="term" value="P:one-carbon metabolic process"/>
    <property type="evidence" value="ECO:0007669"/>
    <property type="project" value="UniProtKB-KW"/>
</dbReference>
<proteinExistence type="inferred from homology"/>
<feature type="binding site" evidence="19">
    <location>
        <position position="213"/>
    </location>
    <ligand>
        <name>Mg(2+)</name>
        <dbReference type="ChEBI" id="CHEBI:18420"/>
        <label>1</label>
    </ligand>
</feature>
<dbReference type="SUPFAM" id="SSF53244">
    <property type="entry name" value="MurD-like peptide ligases, peptide-binding domain"/>
    <property type="match status" value="1"/>
</dbReference>
<dbReference type="Gene3D" id="3.90.190.20">
    <property type="entry name" value="Mur ligase, C-terminal domain"/>
    <property type="match status" value="1"/>
</dbReference>
<keyword evidence="6" id="KW-0963">Cytoplasm</keyword>
<dbReference type="GO" id="GO:0046872">
    <property type="term" value="F:metal ion binding"/>
    <property type="evidence" value="ECO:0007669"/>
    <property type="project" value="UniProtKB-KW"/>
</dbReference>
<comment type="function">
    <text evidence="17">Catalyzes conversion of folates to polyglutamate derivatives allowing concentration of folate compounds in the cell and the intracellular retention of these cofactors, which are important substrates for most of the folate-dependent enzymes that are involved in one-carbon transfer reactions involved in purine, pyrimidine and amino acid synthesis.</text>
</comment>
<evidence type="ECO:0000256" key="3">
    <source>
        <dbReference type="ARBA" id="ARBA00004496"/>
    </source>
</evidence>
<dbReference type="PROSITE" id="PS01012">
    <property type="entry name" value="FOLYLPOLYGLU_SYNT_2"/>
    <property type="match status" value="1"/>
</dbReference>
<comment type="subcellular location">
    <subcellularLocation>
        <location evidence="3">Cytoplasm</location>
    </subcellularLocation>
    <subcellularLocation>
        <location evidence="1">Mitochondrion inner membrane</location>
    </subcellularLocation>
    <subcellularLocation>
        <location evidence="2">Mitochondrion matrix</location>
    </subcellularLocation>
</comment>
<dbReference type="InterPro" id="IPR018109">
    <property type="entry name" value="Folylpolyglutamate_synth_CS"/>
</dbReference>
<evidence type="ECO:0000256" key="15">
    <source>
        <dbReference type="ARBA" id="ARBA00023136"/>
    </source>
</evidence>
<protein>
    <recommendedName>
        <fullName evidence="17">Folylpolyglutamate synthase</fullName>
        <ecNumber evidence="17">6.3.2.17</ecNumber>
    </recommendedName>
    <alternativeName>
        <fullName evidence="17">Folylpoly-gamma-glutamate synthetase</fullName>
    </alternativeName>
    <alternativeName>
        <fullName evidence="17">Tetrahydrofolylpolyglutamate synthase</fullName>
    </alternativeName>
</protein>
<sequence>MPRNHDGICSSALRCLSSGTSDDNEMRDRADNMVASSEWNRTKDALLKLITKRTRERLRTDAVEATREHLEQLHLDLSRLSVIHVAGTKGKGSTCSMVESILRSKGYRTGLYTSPHLIDVRERVRINGDPLSHDKFCRYFWEVHHALKMFSDDEQNDSQMPGYFRFLTVLAFKIFLSEPIDVAIVEVGLGGRFDATNVVSPVVCGITSLGFDHTNVLGNTIEEIAFQKAGILKPGVLSFTSPQRPNAMQVLEEQARQVGCPLLQAPPMSQCAQRDEVKASDIGLKGQVQDINAGLAVALSNAWLARNQAGPAKKEDLFVVSEGFREGLRSVKMLGRCQRLVFAPRSKFSTRNLEMSYYLDGAHTLESVECGARWYGSHVDTAQRNDVKQVANILVFYCSGDRDYKSLLAPLFELHRSHPFTKVLFCPNNEAMDTKGMTISSWTQLIAAHWEEETGRATEILENVNALVNALSAEANETLGLAKDSAWDLKANGDQLFAPHEAEEAEERSRAMVSKQEFNVYITGSLLLCGDTLEELLSRSLKPYEAKEWILKYSK</sequence>
<dbReference type="AlphaFoldDB" id="A0A7S0HY33"/>
<dbReference type="EMBL" id="HBEO01032589">
    <property type="protein sequence ID" value="CAD8505419.1"/>
    <property type="molecule type" value="Transcribed_RNA"/>
</dbReference>
<keyword evidence="10 18" id="KW-0547">Nucleotide-binding</keyword>
<dbReference type="GO" id="GO:0005829">
    <property type="term" value="C:cytosol"/>
    <property type="evidence" value="ECO:0007669"/>
    <property type="project" value="TreeGrafter"/>
</dbReference>
<keyword evidence="15" id="KW-0472">Membrane</keyword>
<dbReference type="InterPro" id="IPR036565">
    <property type="entry name" value="Mur-like_cat_sf"/>
</dbReference>
<dbReference type="SUPFAM" id="SSF53623">
    <property type="entry name" value="MurD-like peptide ligases, catalytic domain"/>
    <property type="match status" value="1"/>
</dbReference>
<keyword evidence="9 19" id="KW-0479">Metal-binding</keyword>
<evidence type="ECO:0000256" key="7">
    <source>
        <dbReference type="ARBA" id="ARBA00022563"/>
    </source>
</evidence>
<dbReference type="NCBIfam" id="TIGR01499">
    <property type="entry name" value="folC"/>
    <property type="match status" value="1"/>
</dbReference>
<evidence type="ECO:0000256" key="1">
    <source>
        <dbReference type="ARBA" id="ARBA00004273"/>
    </source>
</evidence>
<keyword evidence="13 19" id="KW-0460">Magnesium</keyword>
<evidence type="ECO:0000256" key="16">
    <source>
        <dbReference type="ARBA" id="ARBA00047493"/>
    </source>
</evidence>
<dbReference type="InterPro" id="IPR036615">
    <property type="entry name" value="Mur_ligase_C_dom_sf"/>
</dbReference>
<dbReference type="GO" id="GO:0005743">
    <property type="term" value="C:mitochondrial inner membrane"/>
    <property type="evidence" value="ECO:0007669"/>
    <property type="project" value="UniProtKB-SubCell"/>
</dbReference>
<evidence type="ECO:0000256" key="2">
    <source>
        <dbReference type="ARBA" id="ARBA00004305"/>
    </source>
</evidence>
<evidence type="ECO:0000313" key="20">
    <source>
        <dbReference type="EMBL" id="CAD8505419.1"/>
    </source>
</evidence>
<dbReference type="GO" id="GO:0004326">
    <property type="term" value="F:tetrahydrofolylpolyglutamate synthase activity"/>
    <property type="evidence" value="ECO:0007669"/>
    <property type="project" value="UniProtKB-EC"/>
</dbReference>
<comment type="pathway">
    <text evidence="4 17">Cofactor biosynthesis; tetrahydrofolylpolyglutamate biosynthesis.</text>
</comment>
<dbReference type="InterPro" id="IPR001645">
    <property type="entry name" value="Folylpolyglutamate_synth"/>
</dbReference>
<feature type="binding site" evidence="19">
    <location>
        <position position="114"/>
    </location>
    <ligand>
        <name>Mg(2+)</name>
        <dbReference type="ChEBI" id="CHEBI:18420"/>
        <label>1</label>
    </ligand>
</feature>
<dbReference type="InterPro" id="IPR023600">
    <property type="entry name" value="Folylpolyglutamate_synth_euk"/>
</dbReference>
<dbReference type="UniPathway" id="UPA00850"/>
<evidence type="ECO:0000256" key="10">
    <source>
        <dbReference type="ARBA" id="ARBA00022741"/>
    </source>
</evidence>
<gene>
    <name evidence="20" type="ORF">HPHI1048_LOCUS22055</name>
</gene>
<feature type="binding site" evidence="19">
    <location>
        <position position="186"/>
    </location>
    <ligand>
        <name>Mg(2+)</name>
        <dbReference type="ChEBI" id="CHEBI:18420"/>
        <label>1</label>
    </ligand>
</feature>
<evidence type="ECO:0000256" key="18">
    <source>
        <dbReference type="PIRSR" id="PIRSR038895-1"/>
    </source>
</evidence>
<dbReference type="FunFam" id="3.40.1190.10:FF:000008">
    <property type="entry name" value="Folylpolyglutamate synthase"/>
    <property type="match status" value="1"/>
</dbReference>
<dbReference type="PROSITE" id="PS01011">
    <property type="entry name" value="FOLYLPOLYGLU_SYNT_1"/>
    <property type="match status" value="1"/>
</dbReference>
<comment type="cofactor">
    <cofactor evidence="17">
        <name>a monovalent cation</name>
        <dbReference type="ChEBI" id="CHEBI:60242"/>
    </cofactor>
    <text evidence="17">A monovalent cation.</text>
</comment>
<evidence type="ECO:0000256" key="14">
    <source>
        <dbReference type="ARBA" id="ARBA00023128"/>
    </source>
</evidence>
<evidence type="ECO:0000256" key="4">
    <source>
        <dbReference type="ARBA" id="ARBA00005150"/>
    </source>
</evidence>
<feature type="binding site" evidence="18">
    <location>
        <position position="360"/>
    </location>
    <ligand>
        <name>ATP</name>
        <dbReference type="ChEBI" id="CHEBI:30616"/>
    </ligand>
</feature>
<dbReference type="PANTHER" id="PTHR11136">
    <property type="entry name" value="FOLYLPOLYGLUTAMATE SYNTHASE-RELATED"/>
    <property type="match status" value="1"/>
</dbReference>
<dbReference type="PANTHER" id="PTHR11136:SF5">
    <property type="entry name" value="FOLYLPOLYGLUTAMATE SYNTHASE, MITOCHONDRIAL"/>
    <property type="match status" value="1"/>
</dbReference>
<evidence type="ECO:0000256" key="17">
    <source>
        <dbReference type="PIRNR" id="PIRNR038895"/>
    </source>
</evidence>
<keyword evidence="12 18" id="KW-0067">ATP-binding</keyword>
<keyword evidence="7 17" id="KW-0554">One-carbon metabolism</keyword>
<keyword evidence="8 17" id="KW-0436">Ligase</keyword>
<dbReference type="GO" id="GO:0005524">
    <property type="term" value="F:ATP binding"/>
    <property type="evidence" value="ECO:0007669"/>
    <property type="project" value="UniProtKB-KW"/>
</dbReference>
<evidence type="ECO:0000256" key="6">
    <source>
        <dbReference type="ARBA" id="ARBA00022490"/>
    </source>
</evidence>
<comment type="similarity">
    <text evidence="5 17">Belongs to the folylpolyglutamate synthase family.</text>
</comment>
<evidence type="ECO:0000256" key="13">
    <source>
        <dbReference type="ARBA" id="ARBA00022842"/>
    </source>
</evidence>
<accession>A0A7S0HY33</accession>
<evidence type="ECO:0000256" key="9">
    <source>
        <dbReference type="ARBA" id="ARBA00022723"/>
    </source>
</evidence>
<dbReference type="GO" id="GO:0005759">
    <property type="term" value="C:mitochondrial matrix"/>
    <property type="evidence" value="ECO:0007669"/>
    <property type="project" value="UniProtKB-SubCell"/>
</dbReference>
<evidence type="ECO:0000256" key="8">
    <source>
        <dbReference type="ARBA" id="ARBA00022598"/>
    </source>
</evidence>
<comment type="catalytic activity">
    <reaction evidence="16 17">
        <text>(6S)-5,6,7,8-tetrahydrofolyl-(gamma-L-Glu)(n) + L-glutamate + ATP = (6S)-5,6,7,8-tetrahydrofolyl-(gamma-L-Glu)(n+1) + ADP + phosphate + H(+)</text>
        <dbReference type="Rhea" id="RHEA:10580"/>
        <dbReference type="Rhea" id="RHEA-COMP:14738"/>
        <dbReference type="Rhea" id="RHEA-COMP:14740"/>
        <dbReference type="ChEBI" id="CHEBI:15378"/>
        <dbReference type="ChEBI" id="CHEBI:29985"/>
        <dbReference type="ChEBI" id="CHEBI:30616"/>
        <dbReference type="ChEBI" id="CHEBI:43474"/>
        <dbReference type="ChEBI" id="CHEBI:141005"/>
        <dbReference type="ChEBI" id="CHEBI:456216"/>
        <dbReference type="EC" id="6.3.2.17"/>
    </reaction>
</comment>
<dbReference type="PIRSF" id="PIRSF038895">
    <property type="entry name" value="FPGS"/>
    <property type="match status" value="1"/>
</dbReference>
<organism evidence="20">
    <name type="scientific">Hanusia phi</name>
    <dbReference type="NCBI Taxonomy" id="3032"/>
    <lineage>
        <taxon>Eukaryota</taxon>
        <taxon>Cryptophyceae</taxon>
        <taxon>Pyrenomonadales</taxon>
        <taxon>Geminigeraceae</taxon>
        <taxon>Hanusia</taxon>
    </lineage>
</organism>
<reference evidence="20" key="1">
    <citation type="submission" date="2021-01" db="EMBL/GenBank/DDBJ databases">
        <authorList>
            <person name="Corre E."/>
            <person name="Pelletier E."/>
            <person name="Niang G."/>
            <person name="Scheremetjew M."/>
            <person name="Finn R."/>
            <person name="Kale V."/>
            <person name="Holt S."/>
            <person name="Cochrane G."/>
            <person name="Meng A."/>
            <person name="Brown T."/>
            <person name="Cohen L."/>
        </authorList>
    </citation>
    <scope>NUCLEOTIDE SEQUENCE</scope>
    <source>
        <strain evidence="20">CCMP325</strain>
    </source>
</reference>
<keyword evidence="11" id="KW-0999">Mitochondrion inner membrane</keyword>
<evidence type="ECO:0000256" key="5">
    <source>
        <dbReference type="ARBA" id="ARBA00008276"/>
    </source>
</evidence>
<dbReference type="EC" id="6.3.2.17" evidence="17"/>
<evidence type="ECO:0000256" key="19">
    <source>
        <dbReference type="PIRSR" id="PIRSR038895-2"/>
    </source>
</evidence>
<evidence type="ECO:0000256" key="11">
    <source>
        <dbReference type="ARBA" id="ARBA00022792"/>
    </source>
</evidence>
<name>A0A7S0HY33_9CRYP</name>
<keyword evidence="14" id="KW-0496">Mitochondrion</keyword>
<dbReference type="Gene3D" id="3.40.1190.10">
    <property type="entry name" value="Mur-like, catalytic domain"/>
    <property type="match status" value="1"/>
</dbReference>
<feature type="binding site" evidence="18">
    <location>
        <position position="336"/>
    </location>
    <ligand>
        <name>ATP</name>
        <dbReference type="ChEBI" id="CHEBI:30616"/>
    </ligand>
</feature>